<accession>A0A379Q5S8</accession>
<feature type="transmembrane region" description="Helical" evidence="1">
    <location>
        <begin position="12"/>
        <end position="32"/>
    </location>
</feature>
<gene>
    <name evidence="2" type="ORF">NCTC9854_02096</name>
</gene>
<proteinExistence type="predicted"/>
<dbReference type="Proteomes" id="UP000254773">
    <property type="component" value="Unassembled WGS sequence"/>
</dbReference>
<dbReference type="AlphaFoldDB" id="A0A379Q5S8"/>
<evidence type="ECO:0000313" key="2">
    <source>
        <dbReference type="EMBL" id="SUF37798.1"/>
    </source>
</evidence>
<evidence type="ECO:0000313" key="3">
    <source>
        <dbReference type="Proteomes" id="UP000254773"/>
    </source>
</evidence>
<sequence>MRMNIQASDRTFICLVEGASLSYLLCVPVSLVG</sequence>
<keyword evidence="1" id="KW-0812">Transmembrane</keyword>
<keyword evidence="1" id="KW-1133">Transmembrane helix</keyword>
<protein>
    <submittedName>
        <fullName evidence="2">Uncharacterized protein</fullName>
    </submittedName>
</protein>
<reference evidence="2 3" key="1">
    <citation type="submission" date="2018-06" db="EMBL/GenBank/DDBJ databases">
        <authorList>
            <consortium name="Pathogen Informatics"/>
            <person name="Doyle S."/>
        </authorList>
    </citation>
    <scope>NUCLEOTIDE SEQUENCE [LARGE SCALE GENOMIC DNA]</scope>
    <source>
        <strain evidence="2 3">NCTC9854</strain>
    </source>
</reference>
<name>A0A379Q5S8_SALER</name>
<keyword evidence="1" id="KW-0472">Membrane</keyword>
<evidence type="ECO:0000256" key="1">
    <source>
        <dbReference type="SAM" id="Phobius"/>
    </source>
</evidence>
<dbReference type="EMBL" id="UGWI01000001">
    <property type="protein sequence ID" value="SUF37798.1"/>
    <property type="molecule type" value="Genomic_DNA"/>
</dbReference>
<organism evidence="2 3">
    <name type="scientific">Salmonella enterica</name>
    <name type="common">Salmonella choleraesuis</name>
    <dbReference type="NCBI Taxonomy" id="28901"/>
    <lineage>
        <taxon>Bacteria</taxon>
        <taxon>Pseudomonadati</taxon>
        <taxon>Pseudomonadota</taxon>
        <taxon>Gammaproteobacteria</taxon>
        <taxon>Enterobacterales</taxon>
        <taxon>Enterobacteriaceae</taxon>
        <taxon>Salmonella</taxon>
    </lineage>
</organism>